<gene>
    <name evidence="1" type="ORF">AMPC_25090</name>
</gene>
<dbReference type="Proteomes" id="UP001162734">
    <property type="component" value="Chromosome"/>
</dbReference>
<protein>
    <submittedName>
        <fullName evidence="1">Uncharacterized protein</fullName>
    </submittedName>
</protein>
<evidence type="ECO:0000313" key="2">
    <source>
        <dbReference type="Proteomes" id="UP001162734"/>
    </source>
</evidence>
<accession>A0ABN6N8L6</accession>
<sequence>MRDRRYDFLYEREKQPVKAYVLARFAEHLAEELSRWPPPFVEWVSDELRRRYAVGLEERPREQALRFALEVARLDLAREFEAVDRLMATKAPACWQTEAEAAAGHLLVRFLTEKALSLKEYAEGIPLSRADLIAMLDEVERRLGPLAG</sequence>
<dbReference type="EMBL" id="AP025592">
    <property type="protein sequence ID" value="BDG09396.1"/>
    <property type="molecule type" value="Genomic_DNA"/>
</dbReference>
<proteinExistence type="predicted"/>
<organism evidence="1 2">
    <name type="scientific">Anaeromyxobacter paludicola</name>
    <dbReference type="NCBI Taxonomy" id="2918171"/>
    <lineage>
        <taxon>Bacteria</taxon>
        <taxon>Pseudomonadati</taxon>
        <taxon>Myxococcota</taxon>
        <taxon>Myxococcia</taxon>
        <taxon>Myxococcales</taxon>
        <taxon>Cystobacterineae</taxon>
        <taxon>Anaeromyxobacteraceae</taxon>
        <taxon>Anaeromyxobacter</taxon>
    </lineage>
</organism>
<evidence type="ECO:0000313" key="1">
    <source>
        <dbReference type="EMBL" id="BDG09396.1"/>
    </source>
</evidence>
<reference evidence="2" key="1">
    <citation type="journal article" date="2022" name="Int. J. Syst. Evol. Microbiol.">
        <title>Anaeromyxobacter oryzae sp. nov., Anaeromyxobacter diazotrophicus sp. nov. and Anaeromyxobacter paludicola sp. nov., isolated from paddy soils.</title>
        <authorList>
            <person name="Itoh H."/>
            <person name="Xu Z."/>
            <person name="Mise K."/>
            <person name="Masuda Y."/>
            <person name="Ushijima N."/>
            <person name="Hayakawa C."/>
            <person name="Shiratori Y."/>
            <person name="Senoo K."/>
        </authorList>
    </citation>
    <scope>NUCLEOTIDE SEQUENCE [LARGE SCALE GENOMIC DNA]</scope>
    <source>
        <strain evidence="2">Red630</strain>
    </source>
</reference>
<keyword evidence="2" id="KW-1185">Reference proteome</keyword>
<name>A0ABN6N8L6_9BACT</name>